<dbReference type="NCBIfam" id="NF033749">
    <property type="entry name" value="bact_hemeryth"/>
    <property type="match status" value="1"/>
</dbReference>
<dbReference type="InterPro" id="IPR050669">
    <property type="entry name" value="Hemerythrin"/>
</dbReference>
<protein>
    <submittedName>
        <fullName evidence="5">Bacteriohemerythrin</fullName>
    </submittedName>
</protein>
<keyword evidence="3" id="KW-0408">Iron</keyword>
<dbReference type="InterPro" id="IPR035938">
    <property type="entry name" value="Hemerythrin-like_sf"/>
</dbReference>
<evidence type="ECO:0000256" key="3">
    <source>
        <dbReference type="ARBA" id="ARBA00023004"/>
    </source>
</evidence>
<evidence type="ECO:0000256" key="1">
    <source>
        <dbReference type="ARBA" id="ARBA00010587"/>
    </source>
</evidence>
<keyword evidence="2" id="KW-0479">Metal-binding</keyword>
<dbReference type="RefSeq" id="WP_262067038.1">
    <property type="nucleotide sequence ID" value="NZ_JAMXOD010000021.1"/>
</dbReference>
<organism evidence="5 6">
    <name type="scientific">Aequitasia blattaphilus</name>
    <dbReference type="NCBI Taxonomy" id="2949332"/>
    <lineage>
        <taxon>Bacteria</taxon>
        <taxon>Bacillati</taxon>
        <taxon>Bacillota</taxon>
        <taxon>Clostridia</taxon>
        <taxon>Lachnospirales</taxon>
        <taxon>Lachnospiraceae</taxon>
        <taxon>Aequitasia</taxon>
    </lineage>
</organism>
<evidence type="ECO:0000256" key="2">
    <source>
        <dbReference type="ARBA" id="ARBA00022723"/>
    </source>
</evidence>
<dbReference type="PANTHER" id="PTHR37164:SF1">
    <property type="entry name" value="BACTERIOHEMERYTHRIN"/>
    <property type="match status" value="1"/>
</dbReference>
<name>A0ABT1EBP9_9FIRM</name>
<evidence type="ECO:0000259" key="4">
    <source>
        <dbReference type="Pfam" id="PF01814"/>
    </source>
</evidence>
<dbReference type="Gene3D" id="1.20.120.50">
    <property type="entry name" value="Hemerythrin-like"/>
    <property type="match status" value="1"/>
</dbReference>
<dbReference type="InterPro" id="IPR012312">
    <property type="entry name" value="Hemerythrin-like"/>
</dbReference>
<dbReference type="EMBL" id="JAMZFW010000021">
    <property type="protein sequence ID" value="MCP1103265.1"/>
    <property type="molecule type" value="Genomic_DNA"/>
</dbReference>
<gene>
    <name evidence="5" type="ORF">NK125_12710</name>
</gene>
<comment type="caution">
    <text evidence="5">The sequence shown here is derived from an EMBL/GenBank/DDBJ whole genome shotgun (WGS) entry which is preliminary data.</text>
</comment>
<reference evidence="5 6" key="1">
    <citation type="journal article" date="2022" name="Genome Biol. Evol.">
        <title>Host diet, physiology and behaviors set the stage for Lachnospiraceae cladogenesis.</title>
        <authorList>
            <person name="Vera-Ponce De Leon A."/>
            <person name="Schneider M."/>
            <person name="Jahnes B.C."/>
            <person name="Sadowski V."/>
            <person name="Camuy-Velez L.A."/>
            <person name="Duan J."/>
            <person name="Sabree Z.L."/>
        </authorList>
    </citation>
    <scope>NUCLEOTIDE SEQUENCE [LARGE SCALE GENOMIC DNA]</scope>
    <source>
        <strain evidence="5 6">PAL113</strain>
    </source>
</reference>
<evidence type="ECO:0000313" key="5">
    <source>
        <dbReference type="EMBL" id="MCP1103265.1"/>
    </source>
</evidence>
<comment type="similarity">
    <text evidence="1">Belongs to the hemerythrin family.</text>
</comment>
<dbReference type="SUPFAM" id="SSF47188">
    <property type="entry name" value="Hemerythrin-like"/>
    <property type="match status" value="1"/>
</dbReference>
<dbReference type="Proteomes" id="UP001523566">
    <property type="component" value="Unassembled WGS sequence"/>
</dbReference>
<dbReference type="Pfam" id="PF01814">
    <property type="entry name" value="Hemerythrin"/>
    <property type="match status" value="1"/>
</dbReference>
<accession>A0ABT1EBP9</accession>
<dbReference type="InterPro" id="IPR012827">
    <property type="entry name" value="Hemerythrin_metal-bd"/>
</dbReference>
<proteinExistence type="inferred from homology"/>
<dbReference type="PANTHER" id="PTHR37164">
    <property type="entry name" value="BACTERIOHEMERYTHRIN"/>
    <property type="match status" value="1"/>
</dbReference>
<sequence>MYAEFTEELVTGNEMIDEQHKELIGRINKLQHSLDQGNEKIVAVNTLDYLSDYVVFHFNAEEKLQEDIAYPNIDTHKAQHSMFKQTIKELQEMLADQEGPSDDFVKKVDENVAEWFLKHIQSFDRSVAEYKNMKMDSELL</sequence>
<dbReference type="CDD" id="cd12107">
    <property type="entry name" value="Hemerythrin"/>
    <property type="match status" value="1"/>
</dbReference>
<dbReference type="NCBIfam" id="TIGR02481">
    <property type="entry name" value="hemeryth_dom"/>
    <property type="match status" value="1"/>
</dbReference>
<evidence type="ECO:0000313" key="6">
    <source>
        <dbReference type="Proteomes" id="UP001523566"/>
    </source>
</evidence>
<feature type="domain" description="Hemerythrin-like" evidence="4">
    <location>
        <begin position="12"/>
        <end position="122"/>
    </location>
</feature>
<keyword evidence="6" id="KW-1185">Reference proteome</keyword>